<evidence type="ECO:0000259" key="4">
    <source>
        <dbReference type="PROSITE" id="PS51201"/>
    </source>
</evidence>
<feature type="compositionally biased region" description="Basic and acidic residues" evidence="2">
    <location>
        <begin position="354"/>
        <end position="363"/>
    </location>
</feature>
<keyword evidence="3" id="KW-1133">Transmembrane helix</keyword>
<dbReference type="InterPro" id="IPR050721">
    <property type="entry name" value="Trk_Ktr_HKT_K-transport"/>
</dbReference>
<protein>
    <submittedName>
        <fullName evidence="5">Voltage-gated potassium channel</fullName>
    </submittedName>
</protein>
<dbReference type="PROSITE" id="PS51201">
    <property type="entry name" value="RCK_N"/>
    <property type="match status" value="1"/>
</dbReference>
<feature type="compositionally biased region" description="Polar residues" evidence="2">
    <location>
        <begin position="394"/>
        <end position="410"/>
    </location>
</feature>
<dbReference type="EMBL" id="LT629732">
    <property type="protein sequence ID" value="SDR91514.1"/>
    <property type="molecule type" value="Genomic_DNA"/>
</dbReference>
<keyword evidence="3" id="KW-0472">Membrane</keyword>
<dbReference type="InterPro" id="IPR013099">
    <property type="entry name" value="K_chnl_dom"/>
</dbReference>
<evidence type="ECO:0000256" key="2">
    <source>
        <dbReference type="SAM" id="MobiDB-lite"/>
    </source>
</evidence>
<accession>A0A1H1MXR3</accession>
<feature type="transmembrane region" description="Helical" evidence="3">
    <location>
        <begin position="103"/>
        <end position="121"/>
    </location>
</feature>
<dbReference type="AlphaFoldDB" id="A0A1H1MXR3"/>
<dbReference type="PANTHER" id="PTHR43833:SF9">
    <property type="entry name" value="POTASSIUM CHANNEL PROTEIN YUGO-RELATED"/>
    <property type="match status" value="1"/>
</dbReference>
<keyword evidence="5" id="KW-0407">Ion channel</keyword>
<feature type="transmembrane region" description="Helical" evidence="3">
    <location>
        <begin position="31"/>
        <end position="51"/>
    </location>
</feature>
<dbReference type="Pfam" id="PF02254">
    <property type="entry name" value="TrkA_N"/>
    <property type="match status" value="1"/>
</dbReference>
<dbReference type="Gene3D" id="1.10.287.70">
    <property type="match status" value="1"/>
</dbReference>
<dbReference type="STRING" id="117157.SAMN04489717_1010"/>
<keyword evidence="5" id="KW-0406">Ion transport</keyword>
<dbReference type="Gene3D" id="3.40.50.720">
    <property type="entry name" value="NAD(P)-binding Rossmann-like Domain"/>
    <property type="match status" value="1"/>
</dbReference>
<gene>
    <name evidence="5" type="ORF">SAMN04489717_1010</name>
</gene>
<dbReference type="GO" id="GO:0005886">
    <property type="term" value="C:plasma membrane"/>
    <property type="evidence" value="ECO:0007669"/>
    <property type="project" value="UniProtKB-SubCell"/>
</dbReference>
<name>A0A1H1MXR3_9ACTN</name>
<dbReference type="Pfam" id="PF07885">
    <property type="entry name" value="Ion_trans_2"/>
    <property type="match status" value="1"/>
</dbReference>
<comment type="subcellular location">
    <subcellularLocation>
        <location evidence="1">Cell membrane</location>
        <topology evidence="1">Multi-pass membrane protein</topology>
    </subcellularLocation>
</comment>
<dbReference type="SUPFAM" id="SSF81324">
    <property type="entry name" value="Voltage-gated potassium channels"/>
    <property type="match status" value="1"/>
</dbReference>
<dbReference type="InterPro" id="IPR036291">
    <property type="entry name" value="NAD(P)-bd_dom_sf"/>
</dbReference>
<reference evidence="5 6" key="1">
    <citation type="submission" date="2016-10" db="EMBL/GenBank/DDBJ databases">
        <authorList>
            <person name="de Groot N.N."/>
        </authorList>
    </citation>
    <scope>NUCLEOTIDE SEQUENCE [LARGE SCALE GENOMIC DNA]</scope>
    <source>
        <strain evidence="5 6">DSM 22024</strain>
    </source>
</reference>
<dbReference type="PANTHER" id="PTHR43833">
    <property type="entry name" value="POTASSIUM CHANNEL PROTEIN 2-RELATED-RELATED"/>
    <property type="match status" value="1"/>
</dbReference>
<keyword evidence="3" id="KW-0812">Transmembrane</keyword>
<proteinExistence type="predicted"/>
<keyword evidence="6" id="KW-1185">Reference proteome</keyword>
<evidence type="ECO:0000313" key="6">
    <source>
        <dbReference type="Proteomes" id="UP000198983"/>
    </source>
</evidence>
<feature type="region of interest" description="Disordered" evidence="2">
    <location>
        <begin position="348"/>
        <end position="410"/>
    </location>
</feature>
<feature type="domain" description="RCK N-terminal" evidence="4">
    <location>
        <begin position="137"/>
        <end position="256"/>
    </location>
</feature>
<evidence type="ECO:0000256" key="1">
    <source>
        <dbReference type="ARBA" id="ARBA00004651"/>
    </source>
</evidence>
<keyword evidence="5" id="KW-0813">Transport</keyword>
<dbReference type="OrthoDB" id="9799090at2"/>
<dbReference type="GO" id="GO:0006813">
    <property type="term" value="P:potassium ion transport"/>
    <property type="evidence" value="ECO:0007669"/>
    <property type="project" value="InterPro"/>
</dbReference>
<dbReference type="SUPFAM" id="SSF51735">
    <property type="entry name" value="NAD(P)-binding Rossmann-fold domains"/>
    <property type="match status" value="1"/>
</dbReference>
<dbReference type="InterPro" id="IPR003148">
    <property type="entry name" value="RCK_N"/>
</dbReference>
<sequence length="410" mass="43406">MSLPQRPNRAAPHLFGEVRLPESYVPPLRQIAIRVAAALGLLALVVAVVYLDRDGYRDAAGGSLNVLDSLYYATVSLTTTGYGDITPITQQARLTNVLLVTPLRIAFLIVLVGTTLEVLATRSREQWRISRWRTRLRDHTVVVGYGTKGRSAVDTLVNGGIPADQIVVVDASPGAVAEANAAGLSGVVGDATRADVLRRAELAAASRVIVTAHRDDTAVLVTLTARQLNPSATVVVSVREAENIRLLRQSGADVTVTSSDAVGRIMGLSTVSPALGTVLEDLLSYGEGMEVAERPVLPREEGRSPRNLDDVAVAVVRGGEVYRYFDPTVSQLLRGDRVIVVRPAEELPWAPRPGGEHEVHHEDESDDAEEPGPIRPAGSDVRGGPNGPGAPGSSRANDGSGTNGSGDKTV</sequence>
<evidence type="ECO:0000313" key="5">
    <source>
        <dbReference type="EMBL" id="SDR91514.1"/>
    </source>
</evidence>
<evidence type="ECO:0000256" key="3">
    <source>
        <dbReference type="SAM" id="Phobius"/>
    </source>
</evidence>
<dbReference type="Proteomes" id="UP000198983">
    <property type="component" value="Chromosome I"/>
</dbReference>
<dbReference type="GO" id="GO:0034220">
    <property type="term" value="P:monoatomic ion transmembrane transport"/>
    <property type="evidence" value="ECO:0007669"/>
    <property type="project" value="UniProtKB-KW"/>
</dbReference>
<organism evidence="5 6">
    <name type="scientific">Actinopolymorpha singaporensis</name>
    <dbReference type="NCBI Taxonomy" id="117157"/>
    <lineage>
        <taxon>Bacteria</taxon>
        <taxon>Bacillati</taxon>
        <taxon>Actinomycetota</taxon>
        <taxon>Actinomycetes</taxon>
        <taxon>Propionibacteriales</taxon>
        <taxon>Actinopolymorphaceae</taxon>
        <taxon>Actinopolymorpha</taxon>
    </lineage>
</organism>
<dbReference type="RefSeq" id="WP_092650976.1">
    <property type="nucleotide sequence ID" value="NZ_LT629732.1"/>
</dbReference>